<proteinExistence type="predicted"/>
<evidence type="ECO:0000256" key="4">
    <source>
        <dbReference type="SAM" id="MobiDB-lite"/>
    </source>
</evidence>
<dbReference type="GO" id="GO:0008168">
    <property type="term" value="F:methyltransferase activity"/>
    <property type="evidence" value="ECO:0007669"/>
    <property type="project" value="UniProtKB-KW"/>
</dbReference>
<gene>
    <name evidence="6" type="ORF">GCM10011333_24560</name>
</gene>
<dbReference type="GO" id="GO:0032259">
    <property type="term" value="P:methylation"/>
    <property type="evidence" value="ECO:0007669"/>
    <property type="project" value="UniProtKB-KW"/>
</dbReference>
<dbReference type="Pfam" id="PF13649">
    <property type="entry name" value="Methyltransf_25"/>
    <property type="match status" value="1"/>
</dbReference>
<dbReference type="PANTHER" id="PTHR43464:SF19">
    <property type="entry name" value="UBIQUINONE BIOSYNTHESIS O-METHYLTRANSFERASE, MITOCHONDRIAL"/>
    <property type="match status" value="1"/>
</dbReference>
<dbReference type="Proteomes" id="UP000616114">
    <property type="component" value="Unassembled WGS sequence"/>
</dbReference>
<feature type="region of interest" description="Disordered" evidence="4">
    <location>
        <begin position="1"/>
        <end position="25"/>
    </location>
</feature>
<dbReference type="EMBL" id="BMFY01000011">
    <property type="protein sequence ID" value="GGA20566.1"/>
    <property type="molecule type" value="Genomic_DNA"/>
</dbReference>
<evidence type="ECO:0000256" key="2">
    <source>
        <dbReference type="ARBA" id="ARBA00022679"/>
    </source>
</evidence>
<dbReference type="InterPro" id="IPR029063">
    <property type="entry name" value="SAM-dependent_MTases_sf"/>
</dbReference>
<keyword evidence="2" id="KW-0808">Transferase</keyword>
<accession>A0A8J2XLB0</accession>
<keyword evidence="3" id="KW-0949">S-adenosyl-L-methionine</keyword>
<keyword evidence="1" id="KW-0489">Methyltransferase</keyword>
<comment type="caution">
    <text evidence="6">The sequence shown here is derived from an EMBL/GenBank/DDBJ whole genome shotgun (WGS) entry which is preliminary data.</text>
</comment>
<evidence type="ECO:0000256" key="3">
    <source>
        <dbReference type="ARBA" id="ARBA00022691"/>
    </source>
</evidence>
<dbReference type="InterPro" id="IPR041698">
    <property type="entry name" value="Methyltransf_25"/>
</dbReference>
<reference evidence="6" key="2">
    <citation type="submission" date="2020-09" db="EMBL/GenBank/DDBJ databases">
        <authorList>
            <person name="Sun Q."/>
            <person name="Zhou Y."/>
        </authorList>
    </citation>
    <scope>NUCLEOTIDE SEQUENCE</scope>
    <source>
        <strain evidence="6">CGMCC 1.12785</strain>
    </source>
</reference>
<reference evidence="6" key="1">
    <citation type="journal article" date="2014" name="Int. J. Syst. Evol. Microbiol.">
        <title>Complete genome sequence of Corynebacterium casei LMG S-19264T (=DSM 44701T), isolated from a smear-ripened cheese.</title>
        <authorList>
            <consortium name="US DOE Joint Genome Institute (JGI-PGF)"/>
            <person name="Walter F."/>
            <person name="Albersmeier A."/>
            <person name="Kalinowski J."/>
            <person name="Ruckert C."/>
        </authorList>
    </citation>
    <scope>NUCLEOTIDE SEQUENCE</scope>
    <source>
        <strain evidence="6">CGMCC 1.12785</strain>
    </source>
</reference>
<feature type="domain" description="Methyltransferase" evidence="5">
    <location>
        <begin position="67"/>
        <end position="158"/>
    </location>
</feature>
<protein>
    <recommendedName>
        <fullName evidence="5">Methyltransferase domain-containing protein</fullName>
    </recommendedName>
</protein>
<name>A0A8J2XLB0_9MICO</name>
<feature type="compositionally biased region" description="Basic and acidic residues" evidence="4">
    <location>
        <begin position="1"/>
        <end position="16"/>
    </location>
</feature>
<dbReference type="CDD" id="cd02440">
    <property type="entry name" value="AdoMet_MTases"/>
    <property type="match status" value="1"/>
</dbReference>
<dbReference type="AlphaFoldDB" id="A0A8J2XLB0"/>
<evidence type="ECO:0000256" key="1">
    <source>
        <dbReference type="ARBA" id="ARBA00022603"/>
    </source>
</evidence>
<dbReference type="RefSeq" id="WP_188551192.1">
    <property type="nucleotide sequence ID" value="NZ_BMFY01000011.1"/>
</dbReference>
<dbReference type="Gene3D" id="3.40.50.150">
    <property type="entry name" value="Vaccinia Virus protein VP39"/>
    <property type="match status" value="1"/>
</dbReference>
<feature type="region of interest" description="Disordered" evidence="4">
    <location>
        <begin position="167"/>
        <end position="188"/>
    </location>
</feature>
<keyword evidence="7" id="KW-1185">Reference proteome</keyword>
<dbReference type="SUPFAM" id="SSF53335">
    <property type="entry name" value="S-adenosyl-L-methionine-dependent methyltransferases"/>
    <property type="match status" value="1"/>
</dbReference>
<sequence length="238" mass="25493">MSADGDHQHHAGHPETDSQPEAGGHDFDREYWRRQWRPDSPGAAMAVAPPHPCVQTETAGLTPGTALDAGCGAGAESILLAENGWRVTGVDISAEALAHARRRAEAAGTGESVDWVEADLTSWEPQDHYDLVLSCYAHPAMPQLDFYARLSGWVRAGGTLLIVGHLTGSGHGETHEDHDGPGHAQPPREATTLAADIAGLLDERWSIVTAAHRPRTLTLPGDRIARLEDVIVRATRIA</sequence>
<evidence type="ECO:0000259" key="5">
    <source>
        <dbReference type="Pfam" id="PF13649"/>
    </source>
</evidence>
<dbReference type="PANTHER" id="PTHR43464">
    <property type="entry name" value="METHYLTRANSFERASE"/>
    <property type="match status" value="1"/>
</dbReference>
<evidence type="ECO:0000313" key="7">
    <source>
        <dbReference type="Proteomes" id="UP000616114"/>
    </source>
</evidence>
<feature type="compositionally biased region" description="Basic and acidic residues" evidence="4">
    <location>
        <begin position="172"/>
        <end position="181"/>
    </location>
</feature>
<organism evidence="6 7">
    <name type="scientific">Sediminivirga luteola</name>
    <dbReference type="NCBI Taxonomy" id="1774748"/>
    <lineage>
        <taxon>Bacteria</taxon>
        <taxon>Bacillati</taxon>
        <taxon>Actinomycetota</taxon>
        <taxon>Actinomycetes</taxon>
        <taxon>Micrococcales</taxon>
        <taxon>Brevibacteriaceae</taxon>
        <taxon>Sediminivirga</taxon>
    </lineage>
</organism>
<evidence type="ECO:0000313" key="6">
    <source>
        <dbReference type="EMBL" id="GGA20566.1"/>
    </source>
</evidence>